<evidence type="ECO:0000256" key="1">
    <source>
        <dbReference type="SAM" id="MobiDB-lite"/>
    </source>
</evidence>
<keyword evidence="2" id="KW-1133">Transmembrane helix</keyword>
<proteinExistence type="predicted"/>
<evidence type="ECO:0000313" key="3">
    <source>
        <dbReference type="EMBL" id="KAH3790360.1"/>
    </source>
</evidence>
<dbReference type="Proteomes" id="UP000828390">
    <property type="component" value="Unassembled WGS sequence"/>
</dbReference>
<keyword evidence="2" id="KW-0472">Membrane</keyword>
<feature type="region of interest" description="Disordered" evidence="1">
    <location>
        <begin position="43"/>
        <end position="64"/>
    </location>
</feature>
<evidence type="ECO:0000313" key="4">
    <source>
        <dbReference type="Proteomes" id="UP000828390"/>
    </source>
</evidence>
<reference evidence="3" key="1">
    <citation type="journal article" date="2019" name="bioRxiv">
        <title>The Genome of the Zebra Mussel, Dreissena polymorpha: A Resource for Invasive Species Research.</title>
        <authorList>
            <person name="McCartney M.A."/>
            <person name="Auch B."/>
            <person name="Kono T."/>
            <person name="Mallez S."/>
            <person name="Zhang Y."/>
            <person name="Obille A."/>
            <person name="Becker A."/>
            <person name="Abrahante J.E."/>
            <person name="Garbe J."/>
            <person name="Badalamenti J.P."/>
            <person name="Herman A."/>
            <person name="Mangelson H."/>
            <person name="Liachko I."/>
            <person name="Sullivan S."/>
            <person name="Sone E.D."/>
            <person name="Koren S."/>
            <person name="Silverstein K.A.T."/>
            <person name="Beckman K.B."/>
            <person name="Gohl D.M."/>
        </authorList>
    </citation>
    <scope>NUCLEOTIDE SEQUENCE</scope>
    <source>
        <strain evidence="3">Duluth1</strain>
        <tissue evidence="3">Whole animal</tissue>
    </source>
</reference>
<gene>
    <name evidence="3" type="ORF">DPMN_168558</name>
</gene>
<dbReference type="EMBL" id="JAIWYP010000008">
    <property type="protein sequence ID" value="KAH3790360.1"/>
    <property type="molecule type" value="Genomic_DNA"/>
</dbReference>
<feature type="transmembrane region" description="Helical" evidence="2">
    <location>
        <begin position="85"/>
        <end position="103"/>
    </location>
</feature>
<comment type="caution">
    <text evidence="3">The sequence shown here is derived from an EMBL/GenBank/DDBJ whole genome shotgun (WGS) entry which is preliminary data.</text>
</comment>
<reference evidence="3" key="2">
    <citation type="submission" date="2020-11" db="EMBL/GenBank/DDBJ databases">
        <authorList>
            <person name="McCartney M.A."/>
            <person name="Auch B."/>
            <person name="Kono T."/>
            <person name="Mallez S."/>
            <person name="Becker A."/>
            <person name="Gohl D.M."/>
            <person name="Silverstein K.A.T."/>
            <person name="Koren S."/>
            <person name="Bechman K.B."/>
            <person name="Herman A."/>
            <person name="Abrahante J.E."/>
            <person name="Garbe J."/>
        </authorList>
    </citation>
    <scope>NUCLEOTIDE SEQUENCE</scope>
    <source>
        <strain evidence="3">Duluth1</strain>
        <tissue evidence="3">Whole animal</tissue>
    </source>
</reference>
<keyword evidence="4" id="KW-1185">Reference proteome</keyword>
<keyword evidence="2" id="KW-0812">Transmembrane</keyword>
<sequence length="104" mass="10577">MVRRLGCILTAFVRSKHRNMKAVLLIVGVPLLMCFLDVVQGTTTTPSSGSGSITSGSASGTGSGSVNVPVATTAGGNSGSQRISFTPFSVFIMAIVFIANIALA</sequence>
<feature type="compositionally biased region" description="Low complexity" evidence="1">
    <location>
        <begin position="43"/>
        <end position="60"/>
    </location>
</feature>
<protein>
    <submittedName>
        <fullName evidence="3">Uncharacterized protein</fullName>
    </submittedName>
</protein>
<evidence type="ECO:0000256" key="2">
    <source>
        <dbReference type="SAM" id="Phobius"/>
    </source>
</evidence>
<accession>A0A9D4F0W6</accession>
<dbReference type="AlphaFoldDB" id="A0A9D4F0W6"/>
<organism evidence="3 4">
    <name type="scientific">Dreissena polymorpha</name>
    <name type="common">Zebra mussel</name>
    <name type="synonym">Mytilus polymorpha</name>
    <dbReference type="NCBI Taxonomy" id="45954"/>
    <lineage>
        <taxon>Eukaryota</taxon>
        <taxon>Metazoa</taxon>
        <taxon>Spiralia</taxon>
        <taxon>Lophotrochozoa</taxon>
        <taxon>Mollusca</taxon>
        <taxon>Bivalvia</taxon>
        <taxon>Autobranchia</taxon>
        <taxon>Heteroconchia</taxon>
        <taxon>Euheterodonta</taxon>
        <taxon>Imparidentia</taxon>
        <taxon>Neoheterodontei</taxon>
        <taxon>Myida</taxon>
        <taxon>Dreissenoidea</taxon>
        <taxon>Dreissenidae</taxon>
        <taxon>Dreissena</taxon>
    </lineage>
</organism>
<name>A0A9D4F0W6_DREPO</name>